<sequence length="213" mass="23587">MPPVILDLVFASALPVESISPTSLGILFPSAKEAQSHALSFSDHLPVVFLPHLDKGELQRCASAKVPALIEVHSMQGAFDALKLSGVKFVLVNPLRNKATIDVAWMSVAKQRGLQVVFALHDVQESLRLQKSRALEEFQKLARLLVHYEIPYFIASFARSSSESIGEEASAALRAYLEQEKLLHRIQLDFESQENAEFLDENETGTDAEEGVF</sequence>
<proteinExistence type="predicted"/>
<organism evidence="1">
    <name type="scientific">Candidatus Iainarchaeum sp</name>
    <dbReference type="NCBI Taxonomy" id="3101447"/>
    <lineage>
        <taxon>Archaea</taxon>
        <taxon>Candidatus Iainarchaeota</taxon>
        <taxon>Candidatus Iainarchaeia</taxon>
        <taxon>Candidatus Iainarchaeales</taxon>
        <taxon>Candidatus Iainarchaeaceae</taxon>
        <taxon>Candidatus Iainarchaeum</taxon>
    </lineage>
</organism>
<dbReference type="Gene3D" id="3.20.20.140">
    <property type="entry name" value="Metal-dependent hydrolases"/>
    <property type="match status" value="1"/>
</dbReference>
<protein>
    <submittedName>
        <fullName evidence="1">Uncharacterized protein</fullName>
    </submittedName>
</protein>
<accession>A0A7T9DJL0</accession>
<dbReference type="EMBL" id="CP064981">
    <property type="protein sequence ID" value="QQR92533.1"/>
    <property type="molecule type" value="Genomic_DNA"/>
</dbReference>
<gene>
    <name evidence="1" type="ORF">IPJ89_05300</name>
</gene>
<evidence type="ECO:0000313" key="1">
    <source>
        <dbReference type="EMBL" id="QQR92533.1"/>
    </source>
</evidence>
<name>A0A7T9DJL0_9ARCH</name>
<dbReference type="Proteomes" id="UP000596004">
    <property type="component" value="Chromosome"/>
</dbReference>
<dbReference type="AlphaFoldDB" id="A0A7T9DJL0"/>
<reference evidence="1" key="1">
    <citation type="submission" date="2020-11" db="EMBL/GenBank/DDBJ databases">
        <title>Connecting structure to function with the recovery of over 1000 high-quality activated sludge metagenome-assembled genomes encoding full-length rRNA genes using long-read sequencing.</title>
        <authorList>
            <person name="Singleton C.M."/>
            <person name="Petriglieri F."/>
            <person name="Kristensen J.M."/>
            <person name="Kirkegaard R.H."/>
            <person name="Michaelsen T.Y."/>
            <person name="Andersen M.H."/>
            <person name="Karst S.M."/>
            <person name="Dueholm M.S."/>
            <person name="Nielsen P.H."/>
            <person name="Albertsen M."/>
        </authorList>
    </citation>
    <scope>NUCLEOTIDE SEQUENCE</scope>
    <source>
        <strain evidence="1">Fred_18-Q3-R57-64_BAT3C.431</strain>
    </source>
</reference>